<name>A0ABV9KD71_9RHOB</name>
<keyword evidence="2" id="KW-0732">Signal</keyword>
<dbReference type="RefSeq" id="WP_380716129.1">
    <property type="nucleotide sequence ID" value="NZ_JBHSGI010000002.1"/>
</dbReference>
<organism evidence="3 4">
    <name type="scientific">Seohaeicola nanhaiensis</name>
    <dbReference type="NCBI Taxonomy" id="1387282"/>
    <lineage>
        <taxon>Bacteria</taxon>
        <taxon>Pseudomonadati</taxon>
        <taxon>Pseudomonadota</taxon>
        <taxon>Alphaproteobacteria</taxon>
        <taxon>Rhodobacterales</taxon>
        <taxon>Roseobacteraceae</taxon>
        <taxon>Seohaeicola</taxon>
    </lineage>
</organism>
<gene>
    <name evidence="3" type="ORF">ACFO5X_04960</name>
</gene>
<keyword evidence="1" id="KW-1133">Transmembrane helix</keyword>
<reference evidence="4" key="1">
    <citation type="journal article" date="2019" name="Int. J. Syst. Evol. Microbiol.">
        <title>The Global Catalogue of Microorganisms (GCM) 10K type strain sequencing project: providing services to taxonomists for standard genome sequencing and annotation.</title>
        <authorList>
            <consortium name="The Broad Institute Genomics Platform"/>
            <consortium name="The Broad Institute Genome Sequencing Center for Infectious Disease"/>
            <person name="Wu L."/>
            <person name="Ma J."/>
        </authorList>
    </citation>
    <scope>NUCLEOTIDE SEQUENCE [LARGE SCALE GENOMIC DNA]</scope>
    <source>
        <strain evidence="4">CGMCC 4.7283</strain>
    </source>
</reference>
<evidence type="ECO:0000256" key="2">
    <source>
        <dbReference type="SAM" id="SignalP"/>
    </source>
</evidence>
<sequence length="56" mass="5763">MKRLALLAGLAATPALAHPGAHLHPHGSGDWLAVVMGLVVIAAAGGLIYARNRTRK</sequence>
<dbReference type="EMBL" id="JBHSGI010000002">
    <property type="protein sequence ID" value="MFC4667895.1"/>
    <property type="molecule type" value="Genomic_DNA"/>
</dbReference>
<feature type="chain" id="PRO_5045456501" description="LPXTG cell wall anchor domain-containing protein" evidence="2">
    <location>
        <begin position="18"/>
        <end position="56"/>
    </location>
</feature>
<keyword evidence="1" id="KW-0812">Transmembrane</keyword>
<evidence type="ECO:0000256" key="1">
    <source>
        <dbReference type="SAM" id="Phobius"/>
    </source>
</evidence>
<dbReference type="Proteomes" id="UP001595973">
    <property type="component" value="Unassembled WGS sequence"/>
</dbReference>
<protein>
    <recommendedName>
        <fullName evidence="5">LPXTG cell wall anchor domain-containing protein</fullName>
    </recommendedName>
</protein>
<accession>A0ABV9KD71</accession>
<keyword evidence="4" id="KW-1185">Reference proteome</keyword>
<keyword evidence="1" id="KW-0472">Membrane</keyword>
<evidence type="ECO:0000313" key="4">
    <source>
        <dbReference type="Proteomes" id="UP001595973"/>
    </source>
</evidence>
<feature type="signal peptide" evidence="2">
    <location>
        <begin position="1"/>
        <end position="17"/>
    </location>
</feature>
<evidence type="ECO:0008006" key="5">
    <source>
        <dbReference type="Google" id="ProtNLM"/>
    </source>
</evidence>
<proteinExistence type="predicted"/>
<comment type="caution">
    <text evidence="3">The sequence shown here is derived from an EMBL/GenBank/DDBJ whole genome shotgun (WGS) entry which is preliminary data.</text>
</comment>
<feature type="transmembrane region" description="Helical" evidence="1">
    <location>
        <begin position="33"/>
        <end position="50"/>
    </location>
</feature>
<evidence type="ECO:0000313" key="3">
    <source>
        <dbReference type="EMBL" id="MFC4667895.1"/>
    </source>
</evidence>